<dbReference type="AlphaFoldDB" id="A0A9W8NEJ2"/>
<sequence length="78" mass="8557">MDKLLLFNVTALINTIIAGQRKQHGVLFPLNPTNILRSVLPSSPHEYVEAVDIQVVAECKLKSRDAGRSGIGIILYEA</sequence>
<gene>
    <name evidence="1" type="ORF">NPX13_g5457</name>
</gene>
<reference evidence="1" key="1">
    <citation type="submission" date="2022-07" db="EMBL/GenBank/DDBJ databases">
        <title>Genome Sequence of Xylaria arbuscula.</title>
        <authorList>
            <person name="Buettner E."/>
        </authorList>
    </citation>
    <scope>NUCLEOTIDE SEQUENCE</scope>
    <source>
        <strain evidence="1">VT107</strain>
    </source>
</reference>
<accession>A0A9W8NEJ2</accession>
<comment type="caution">
    <text evidence="1">The sequence shown here is derived from an EMBL/GenBank/DDBJ whole genome shotgun (WGS) entry which is preliminary data.</text>
</comment>
<dbReference type="Proteomes" id="UP001148614">
    <property type="component" value="Unassembled WGS sequence"/>
</dbReference>
<name>A0A9W8NEJ2_9PEZI</name>
<dbReference type="EMBL" id="JANPWZ010000862">
    <property type="protein sequence ID" value="KAJ3571214.1"/>
    <property type="molecule type" value="Genomic_DNA"/>
</dbReference>
<keyword evidence="2" id="KW-1185">Reference proteome</keyword>
<protein>
    <submittedName>
        <fullName evidence="1">Uncharacterized protein</fullName>
    </submittedName>
</protein>
<evidence type="ECO:0000313" key="2">
    <source>
        <dbReference type="Proteomes" id="UP001148614"/>
    </source>
</evidence>
<evidence type="ECO:0000313" key="1">
    <source>
        <dbReference type="EMBL" id="KAJ3571214.1"/>
    </source>
</evidence>
<proteinExistence type="predicted"/>
<organism evidence="1 2">
    <name type="scientific">Xylaria arbuscula</name>
    <dbReference type="NCBI Taxonomy" id="114810"/>
    <lineage>
        <taxon>Eukaryota</taxon>
        <taxon>Fungi</taxon>
        <taxon>Dikarya</taxon>
        <taxon>Ascomycota</taxon>
        <taxon>Pezizomycotina</taxon>
        <taxon>Sordariomycetes</taxon>
        <taxon>Xylariomycetidae</taxon>
        <taxon>Xylariales</taxon>
        <taxon>Xylariaceae</taxon>
        <taxon>Xylaria</taxon>
    </lineage>
</organism>